<dbReference type="EMBL" id="KK114356">
    <property type="protein sequence ID" value="KFM62258.1"/>
    <property type="molecule type" value="Genomic_DNA"/>
</dbReference>
<organism evidence="1 2">
    <name type="scientific">Stegodyphus mimosarum</name>
    <name type="common">African social velvet spider</name>
    <dbReference type="NCBI Taxonomy" id="407821"/>
    <lineage>
        <taxon>Eukaryota</taxon>
        <taxon>Metazoa</taxon>
        <taxon>Ecdysozoa</taxon>
        <taxon>Arthropoda</taxon>
        <taxon>Chelicerata</taxon>
        <taxon>Arachnida</taxon>
        <taxon>Araneae</taxon>
        <taxon>Araneomorphae</taxon>
        <taxon>Entelegynae</taxon>
        <taxon>Eresoidea</taxon>
        <taxon>Eresidae</taxon>
        <taxon>Stegodyphus</taxon>
    </lineage>
</organism>
<dbReference type="Proteomes" id="UP000054359">
    <property type="component" value="Unassembled WGS sequence"/>
</dbReference>
<protein>
    <submittedName>
        <fullName evidence="1">Uncharacterized protein</fullName>
    </submittedName>
</protein>
<keyword evidence="2" id="KW-1185">Reference proteome</keyword>
<proteinExistence type="predicted"/>
<feature type="non-terminal residue" evidence="1">
    <location>
        <position position="36"/>
    </location>
</feature>
<evidence type="ECO:0000313" key="1">
    <source>
        <dbReference type="EMBL" id="KFM62258.1"/>
    </source>
</evidence>
<accession>A0A087TAW9</accession>
<name>A0A087TAW9_STEMI</name>
<evidence type="ECO:0000313" key="2">
    <source>
        <dbReference type="Proteomes" id="UP000054359"/>
    </source>
</evidence>
<reference evidence="1 2" key="1">
    <citation type="submission" date="2013-11" db="EMBL/GenBank/DDBJ databases">
        <title>Genome sequencing of Stegodyphus mimosarum.</title>
        <authorList>
            <person name="Bechsgaard J."/>
        </authorList>
    </citation>
    <scope>NUCLEOTIDE SEQUENCE [LARGE SCALE GENOMIC DNA]</scope>
</reference>
<gene>
    <name evidence="1" type="ORF">X975_06527</name>
</gene>
<sequence>MVHKEKLVPQSDSNEAILTRWILSNFVYYCKDRCSF</sequence>
<dbReference type="AlphaFoldDB" id="A0A087TAW9"/>